<protein>
    <recommendedName>
        <fullName evidence="3">C-type lectin domain-containing protein</fullName>
    </recommendedName>
</protein>
<dbReference type="InterPro" id="IPR016187">
    <property type="entry name" value="CTDL_fold"/>
</dbReference>
<dbReference type="EMBL" id="CAJPWZ010000115">
    <property type="protein sequence ID" value="CAG2186072.1"/>
    <property type="molecule type" value="Genomic_DNA"/>
</dbReference>
<feature type="domain" description="C-type lectin" evidence="3">
    <location>
        <begin position="84"/>
        <end position="180"/>
    </location>
</feature>
<evidence type="ECO:0000313" key="4">
    <source>
        <dbReference type="EMBL" id="CAG2186072.1"/>
    </source>
</evidence>
<dbReference type="SMART" id="SM00034">
    <property type="entry name" value="CLECT"/>
    <property type="match status" value="1"/>
</dbReference>
<keyword evidence="5" id="KW-1185">Reference proteome</keyword>
<evidence type="ECO:0000256" key="1">
    <source>
        <dbReference type="ARBA" id="ARBA00023157"/>
    </source>
</evidence>
<gene>
    <name evidence="4" type="ORF">MEDL_1614</name>
</gene>
<dbReference type="InterPro" id="IPR018378">
    <property type="entry name" value="C-type_lectin_CS"/>
</dbReference>
<keyword evidence="2" id="KW-1133">Transmembrane helix</keyword>
<keyword evidence="2" id="KW-0812">Transmembrane</keyword>
<dbReference type="PROSITE" id="PS00615">
    <property type="entry name" value="C_TYPE_LECTIN_1"/>
    <property type="match status" value="1"/>
</dbReference>
<evidence type="ECO:0000256" key="2">
    <source>
        <dbReference type="SAM" id="Phobius"/>
    </source>
</evidence>
<proteinExistence type="predicted"/>
<organism evidence="4 5">
    <name type="scientific">Mytilus edulis</name>
    <name type="common">Blue mussel</name>
    <dbReference type="NCBI Taxonomy" id="6550"/>
    <lineage>
        <taxon>Eukaryota</taxon>
        <taxon>Metazoa</taxon>
        <taxon>Spiralia</taxon>
        <taxon>Lophotrochozoa</taxon>
        <taxon>Mollusca</taxon>
        <taxon>Bivalvia</taxon>
        <taxon>Autobranchia</taxon>
        <taxon>Pteriomorphia</taxon>
        <taxon>Mytilida</taxon>
        <taxon>Mytiloidea</taxon>
        <taxon>Mytilidae</taxon>
        <taxon>Mytilinae</taxon>
        <taxon>Mytilus</taxon>
    </lineage>
</organism>
<dbReference type="OrthoDB" id="6080307at2759"/>
<accession>A0A8S3PWX7</accession>
<evidence type="ECO:0000259" key="3">
    <source>
        <dbReference type="PROSITE" id="PS50041"/>
    </source>
</evidence>
<dbReference type="SUPFAM" id="SSF56436">
    <property type="entry name" value="C-type lectin-like"/>
    <property type="match status" value="1"/>
</dbReference>
<keyword evidence="2" id="KW-0472">Membrane</keyword>
<dbReference type="CDD" id="cd00037">
    <property type="entry name" value="CLECT"/>
    <property type="match status" value="1"/>
</dbReference>
<feature type="transmembrane region" description="Helical" evidence="2">
    <location>
        <begin position="17"/>
        <end position="37"/>
    </location>
</feature>
<dbReference type="PROSITE" id="PS50041">
    <property type="entry name" value="C_TYPE_LECTIN_2"/>
    <property type="match status" value="1"/>
</dbReference>
<dbReference type="Pfam" id="PF00059">
    <property type="entry name" value="Lectin_C"/>
    <property type="match status" value="1"/>
</dbReference>
<evidence type="ECO:0000313" key="5">
    <source>
        <dbReference type="Proteomes" id="UP000683360"/>
    </source>
</evidence>
<dbReference type="InterPro" id="IPR001304">
    <property type="entry name" value="C-type_lectin-like"/>
</dbReference>
<sequence>MGDAEKWIQIRTVGNKLLIVGILVFISTTVIMAGLFISLKFKSDDKDTCDIDGLCTRQHASTSVHSFSVGTLLRYITKCTQDSCRSMNGRLAEQITEGQFSFIQQLDVEIHGTALEWLWLGGTDMDSEGNWTWDDSKTPLNLTFWRPGEPNDAGGEDCLASHTGVWNDIPCTVEAQFVCEKS</sequence>
<name>A0A8S3PWX7_MYTED</name>
<dbReference type="Proteomes" id="UP000683360">
    <property type="component" value="Unassembled WGS sequence"/>
</dbReference>
<dbReference type="PANTHER" id="PTHR22803">
    <property type="entry name" value="MANNOSE, PHOSPHOLIPASE, LECTIN RECEPTOR RELATED"/>
    <property type="match status" value="1"/>
</dbReference>
<reference evidence="4" key="1">
    <citation type="submission" date="2021-03" db="EMBL/GenBank/DDBJ databases">
        <authorList>
            <person name="Bekaert M."/>
        </authorList>
    </citation>
    <scope>NUCLEOTIDE SEQUENCE</scope>
</reference>
<keyword evidence="1" id="KW-1015">Disulfide bond</keyword>
<dbReference type="Gene3D" id="3.10.100.10">
    <property type="entry name" value="Mannose-Binding Protein A, subunit A"/>
    <property type="match status" value="1"/>
</dbReference>
<dbReference type="InterPro" id="IPR050111">
    <property type="entry name" value="C-type_lectin/snaclec_domain"/>
</dbReference>
<comment type="caution">
    <text evidence="4">The sequence shown here is derived from an EMBL/GenBank/DDBJ whole genome shotgun (WGS) entry which is preliminary data.</text>
</comment>
<dbReference type="InterPro" id="IPR016186">
    <property type="entry name" value="C-type_lectin-like/link_sf"/>
</dbReference>
<dbReference type="AlphaFoldDB" id="A0A8S3PWX7"/>